<evidence type="ECO:0000313" key="9">
    <source>
        <dbReference type="Proteomes" id="UP000319769"/>
    </source>
</evidence>
<feature type="domain" description="OmpR/PhoB-type" evidence="7">
    <location>
        <begin position="127"/>
        <end position="227"/>
    </location>
</feature>
<comment type="caution">
    <text evidence="8">The sequence shown here is derived from an EMBL/GenBank/DDBJ whole genome shotgun (WGS) entry which is preliminary data.</text>
</comment>
<dbReference type="GO" id="GO:0005829">
    <property type="term" value="C:cytosol"/>
    <property type="evidence" value="ECO:0007669"/>
    <property type="project" value="TreeGrafter"/>
</dbReference>
<gene>
    <name evidence="8" type="ORF">FPZ12_018005</name>
</gene>
<dbReference type="RefSeq" id="WP_144751086.1">
    <property type="nucleotide sequence ID" value="NZ_VMNW02000023.1"/>
</dbReference>
<dbReference type="InterPro" id="IPR036388">
    <property type="entry name" value="WH-like_DNA-bd_sf"/>
</dbReference>
<evidence type="ECO:0000259" key="7">
    <source>
        <dbReference type="PROSITE" id="PS51755"/>
    </source>
</evidence>
<accession>A0A5N0V530</accession>
<dbReference type="PANTHER" id="PTHR48111">
    <property type="entry name" value="REGULATOR OF RPOS"/>
    <property type="match status" value="1"/>
</dbReference>
<dbReference type="PROSITE" id="PS51755">
    <property type="entry name" value="OMPR_PHOB"/>
    <property type="match status" value="1"/>
</dbReference>
<feature type="modified residue" description="4-aspartylphosphate" evidence="4">
    <location>
        <position position="52"/>
    </location>
</feature>
<keyword evidence="3 5" id="KW-0238">DNA-binding</keyword>
<dbReference type="Gene3D" id="3.40.50.2300">
    <property type="match status" value="1"/>
</dbReference>
<keyword evidence="9" id="KW-1185">Reference proteome</keyword>
<evidence type="ECO:0000256" key="5">
    <source>
        <dbReference type="PROSITE-ProRule" id="PRU01091"/>
    </source>
</evidence>
<feature type="DNA-binding region" description="OmpR/PhoB-type" evidence="5">
    <location>
        <begin position="127"/>
        <end position="227"/>
    </location>
</feature>
<dbReference type="GO" id="GO:0000156">
    <property type="term" value="F:phosphorelay response regulator activity"/>
    <property type="evidence" value="ECO:0007669"/>
    <property type="project" value="TreeGrafter"/>
</dbReference>
<evidence type="ECO:0000256" key="2">
    <source>
        <dbReference type="ARBA" id="ARBA00023012"/>
    </source>
</evidence>
<dbReference type="GO" id="GO:0006355">
    <property type="term" value="P:regulation of DNA-templated transcription"/>
    <property type="evidence" value="ECO:0007669"/>
    <property type="project" value="InterPro"/>
</dbReference>
<dbReference type="EMBL" id="VMNW02000023">
    <property type="protein sequence ID" value="KAA9160241.1"/>
    <property type="molecule type" value="Genomic_DNA"/>
</dbReference>
<dbReference type="SMART" id="SM00448">
    <property type="entry name" value="REC"/>
    <property type="match status" value="1"/>
</dbReference>
<dbReference type="InterPro" id="IPR001789">
    <property type="entry name" value="Sig_transdc_resp-reg_receiver"/>
</dbReference>
<evidence type="ECO:0000313" key="8">
    <source>
        <dbReference type="EMBL" id="KAA9160241.1"/>
    </source>
</evidence>
<dbReference type="Proteomes" id="UP000319769">
    <property type="component" value="Unassembled WGS sequence"/>
</dbReference>
<organism evidence="8 9">
    <name type="scientific">Amycolatopsis acidicola</name>
    <dbReference type="NCBI Taxonomy" id="2596893"/>
    <lineage>
        <taxon>Bacteria</taxon>
        <taxon>Bacillati</taxon>
        <taxon>Actinomycetota</taxon>
        <taxon>Actinomycetes</taxon>
        <taxon>Pseudonocardiales</taxon>
        <taxon>Pseudonocardiaceae</taxon>
        <taxon>Amycolatopsis</taxon>
    </lineage>
</organism>
<dbReference type="GO" id="GO:0032993">
    <property type="term" value="C:protein-DNA complex"/>
    <property type="evidence" value="ECO:0007669"/>
    <property type="project" value="TreeGrafter"/>
</dbReference>
<dbReference type="CDD" id="cd00383">
    <property type="entry name" value="trans_reg_C"/>
    <property type="match status" value="1"/>
</dbReference>
<proteinExistence type="predicted"/>
<dbReference type="InterPro" id="IPR001867">
    <property type="entry name" value="OmpR/PhoB-type_DNA-bd"/>
</dbReference>
<sequence length="239" mass="25857">MARLLLVEDDATIGGVLESSLRRHGYGVRWERTGNGGLAAASAQEFDLVLLDLGLPDLDGVEVCRRMRAGQSSAVLVILTARQEEMDVVVGLEAGADDYLTKPVRLGELLARVRAHLRRGPVSGAAAAPVELGPLRVDVSARRVQLDGRDVVLRAKEFDLLARLAAAPGEAVSREVLMREVWDAHWHGSTKTLDVHIAALRRKLAEAAPGQEPRISTLRGHGYRLEWPGEDPCASGSSR</sequence>
<dbReference type="PANTHER" id="PTHR48111:SF40">
    <property type="entry name" value="PHOSPHATE REGULON TRANSCRIPTIONAL REGULATORY PROTEIN PHOB"/>
    <property type="match status" value="1"/>
</dbReference>
<evidence type="ECO:0000256" key="3">
    <source>
        <dbReference type="ARBA" id="ARBA00023125"/>
    </source>
</evidence>
<dbReference type="SUPFAM" id="SSF52172">
    <property type="entry name" value="CheY-like"/>
    <property type="match status" value="1"/>
</dbReference>
<protein>
    <submittedName>
        <fullName evidence="8">Response regulator transcription factor</fullName>
    </submittedName>
</protein>
<name>A0A5N0V530_9PSEU</name>
<dbReference type="Gene3D" id="6.10.250.690">
    <property type="match status" value="1"/>
</dbReference>
<dbReference type="SMART" id="SM00862">
    <property type="entry name" value="Trans_reg_C"/>
    <property type="match status" value="1"/>
</dbReference>
<reference evidence="8" key="1">
    <citation type="submission" date="2019-09" db="EMBL/GenBank/DDBJ databases">
        <authorList>
            <person name="Teo W.F.A."/>
            <person name="Duangmal K."/>
        </authorList>
    </citation>
    <scope>NUCLEOTIDE SEQUENCE [LARGE SCALE GENOMIC DNA]</scope>
    <source>
        <strain evidence="8">K81G1</strain>
    </source>
</reference>
<dbReference type="Gene3D" id="1.10.10.10">
    <property type="entry name" value="Winged helix-like DNA-binding domain superfamily/Winged helix DNA-binding domain"/>
    <property type="match status" value="1"/>
</dbReference>
<evidence type="ECO:0000256" key="4">
    <source>
        <dbReference type="PROSITE-ProRule" id="PRU00169"/>
    </source>
</evidence>
<dbReference type="Pfam" id="PF00486">
    <property type="entry name" value="Trans_reg_C"/>
    <property type="match status" value="1"/>
</dbReference>
<dbReference type="OrthoDB" id="5242643at2"/>
<dbReference type="PROSITE" id="PS50110">
    <property type="entry name" value="RESPONSE_REGULATORY"/>
    <property type="match status" value="1"/>
</dbReference>
<feature type="domain" description="Response regulatory" evidence="6">
    <location>
        <begin position="3"/>
        <end position="117"/>
    </location>
</feature>
<evidence type="ECO:0000259" key="6">
    <source>
        <dbReference type="PROSITE" id="PS50110"/>
    </source>
</evidence>
<evidence type="ECO:0000256" key="1">
    <source>
        <dbReference type="ARBA" id="ARBA00022553"/>
    </source>
</evidence>
<dbReference type="InterPro" id="IPR039420">
    <property type="entry name" value="WalR-like"/>
</dbReference>
<keyword evidence="1 4" id="KW-0597">Phosphoprotein</keyword>
<dbReference type="Pfam" id="PF00072">
    <property type="entry name" value="Response_reg"/>
    <property type="match status" value="1"/>
</dbReference>
<dbReference type="AlphaFoldDB" id="A0A5N0V530"/>
<dbReference type="GO" id="GO:0000976">
    <property type="term" value="F:transcription cis-regulatory region binding"/>
    <property type="evidence" value="ECO:0007669"/>
    <property type="project" value="TreeGrafter"/>
</dbReference>
<keyword evidence="2" id="KW-0902">Two-component regulatory system</keyword>
<dbReference type="InterPro" id="IPR011006">
    <property type="entry name" value="CheY-like_superfamily"/>
</dbReference>